<protein>
    <submittedName>
        <fullName evidence="2">Uncharacterized protein</fullName>
    </submittedName>
</protein>
<proteinExistence type="predicted"/>
<name>E4V1T8_ARTGP</name>
<dbReference type="VEuPathDB" id="FungiDB:MGYG_07007"/>
<reference evidence="3" key="1">
    <citation type="journal article" date="2012" name="MBio">
        <title>Comparative genome analysis of Trichophyton rubrum and related dermatophytes reveals candidate genes involved in infection.</title>
        <authorList>
            <person name="Martinez D.A."/>
            <person name="Oliver B.G."/>
            <person name="Graeser Y."/>
            <person name="Goldberg J.M."/>
            <person name="Li W."/>
            <person name="Martinez-Rossi N.M."/>
            <person name="Monod M."/>
            <person name="Shelest E."/>
            <person name="Barton R.C."/>
            <person name="Birch E."/>
            <person name="Brakhage A.A."/>
            <person name="Chen Z."/>
            <person name="Gurr S.J."/>
            <person name="Heiman D."/>
            <person name="Heitman J."/>
            <person name="Kosti I."/>
            <person name="Rossi A."/>
            <person name="Saif S."/>
            <person name="Samalova M."/>
            <person name="Saunders C.W."/>
            <person name="Shea T."/>
            <person name="Summerbell R.C."/>
            <person name="Xu J."/>
            <person name="Young S."/>
            <person name="Zeng Q."/>
            <person name="Birren B.W."/>
            <person name="Cuomo C.A."/>
            <person name="White T.C."/>
        </authorList>
    </citation>
    <scope>NUCLEOTIDE SEQUENCE [LARGE SCALE GENOMIC DNA]</scope>
    <source>
        <strain evidence="3">ATCC MYA-4604 / CBS 118893</strain>
    </source>
</reference>
<dbReference type="RefSeq" id="XP_003171011.1">
    <property type="nucleotide sequence ID" value="XM_003170963.1"/>
</dbReference>
<evidence type="ECO:0000256" key="1">
    <source>
        <dbReference type="SAM" id="MobiDB-lite"/>
    </source>
</evidence>
<dbReference type="AlphaFoldDB" id="E4V1T8"/>
<evidence type="ECO:0000313" key="2">
    <source>
        <dbReference type="EMBL" id="EFR04003.1"/>
    </source>
</evidence>
<feature type="compositionally biased region" description="Basic and acidic residues" evidence="1">
    <location>
        <begin position="93"/>
        <end position="102"/>
    </location>
</feature>
<dbReference type="InParanoid" id="E4V1T8"/>
<dbReference type="HOGENOM" id="CLU_1626615_0_0_1"/>
<sequence>MGELLRVMLAWGERAGGPGGAGSVGVAGRAAEMTLRVHGETGGRGVWVRGVAWRRRGLRGRPVGSVGRGGCRSERGATLALVSKTELESRAHEIHKTGCRVDGRRRRRRRRRRGKREEEEEEEDERREGDKRKQRKRGAIRGVRSTGLKEAPKEYIGSKLSDG</sequence>
<keyword evidence="3" id="KW-1185">Reference proteome</keyword>
<accession>E4V1T8</accession>
<feature type="region of interest" description="Disordered" evidence="1">
    <location>
        <begin position="93"/>
        <end position="163"/>
    </location>
</feature>
<gene>
    <name evidence="2" type="ORF">MGYG_07007</name>
</gene>
<dbReference type="EMBL" id="DS989827">
    <property type="protein sequence ID" value="EFR04003.1"/>
    <property type="molecule type" value="Genomic_DNA"/>
</dbReference>
<organism evidence="3">
    <name type="scientific">Arthroderma gypseum (strain ATCC MYA-4604 / CBS 118893)</name>
    <name type="common">Microsporum gypseum</name>
    <dbReference type="NCBI Taxonomy" id="535722"/>
    <lineage>
        <taxon>Eukaryota</taxon>
        <taxon>Fungi</taxon>
        <taxon>Dikarya</taxon>
        <taxon>Ascomycota</taxon>
        <taxon>Pezizomycotina</taxon>
        <taxon>Eurotiomycetes</taxon>
        <taxon>Eurotiomycetidae</taxon>
        <taxon>Onygenales</taxon>
        <taxon>Arthrodermataceae</taxon>
        <taxon>Nannizzia</taxon>
    </lineage>
</organism>
<evidence type="ECO:0000313" key="3">
    <source>
        <dbReference type="Proteomes" id="UP000002669"/>
    </source>
</evidence>
<dbReference type="GeneID" id="10026257"/>
<dbReference type="Proteomes" id="UP000002669">
    <property type="component" value="Unassembled WGS sequence"/>
</dbReference>
<feature type="compositionally biased region" description="Basic residues" evidence="1">
    <location>
        <begin position="103"/>
        <end position="114"/>
    </location>
</feature>